<dbReference type="InterPro" id="IPR011429">
    <property type="entry name" value="Cyt_c_Planctomycete-type"/>
</dbReference>
<dbReference type="GO" id="GO:0046872">
    <property type="term" value="F:metal ion binding"/>
    <property type="evidence" value="ECO:0007669"/>
    <property type="project" value="UniProtKB-KW"/>
</dbReference>
<organism evidence="8 9">
    <name type="scientific">Oleiharenicola lentus</name>
    <dbReference type="NCBI Taxonomy" id="2508720"/>
    <lineage>
        <taxon>Bacteria</taxon>
        <taxon>Pseudomonadati</taxon>
        <taxon>Verrucomicrobiota</taxon>
        <taxon>Opitutia</taxon>
        <taxon>Opitutales</taxon>
        <taxon>Opitutaceae</taxon>
        <taxon>Oleiharenicola</taxon>
    </lineage>
</organism>
<evidence type="ECO:0000313" key="8">
    <source>
        <dbReference type="EMBL" id="RXK53881.1"/>
    </source>
</evidence>
<dbReference type="InterPro" id="IPR036909">
    <property type="entry name" value="Cyt_c-like_dom_sf"/>
</dbReference>
<sequence>MRSRVRRFLVGSDLGPTSRPRSPQATTLHLLLAAGASLLTASSALAAEPALAKADLDFFESKVRPVLSEHCYKCHSHTADKIKAGLLLDSRDALLHGGNSGPAVIPGKPDESLLIQAIRYTDEDLQMPPEDHGGKLTDRQIADLTEWVRRGAPDPRVPLSTAGGKSYGGVGRKHWAFQPVQKPAVPAVKNTAWVQSPVDAFVLARLETAGLTPNPLADKRTLIRRVTFDLTGLPPTEAEIQRFLADTSPEAFAKVVDRLLDSPAYGERMARHWMDVARYSDTKGDPPRRDDPRFPHAWTYRDYLIKSFNTDKPYNRFITEQLAADRVVAEAAAKAKAAKQEIPDDQSILAALGFLRLGNQHDGRRNDIIDDRIDVTTKAFLGLTVSCARCHDHKFDPIPTKDYYSLYGVFANTTEPRLAMMEPALTARLPVTDDLTDYMAKGRELVQRGEELQKQFLEMRRARERDPQKRRELVRAEGVLQREITNLEMNHPGAPPRAHGVTDVPNPKDYPVLLRGEVGNTGEMVPRRFLEILSADPKNRPAWKKGSGRLELAQAIADPKNPLTARVLVNRIWQQHFGAGFVATPDDLGNMGGAPSHPELLDWLATRLIESGWSLKQLHRTMLLTSTYQQGSRADPARLAADPDNRLLWHSSLRRLDFEEVYDSLLAISGSLDRTLGGKPVTAASDEFGKRRALYFLIDRRNPPELLTQFDFPNPDTPTGRRFETTVPQQALFLMNSPLVVETARKLTHRPDFMALGDDTQRVTSLYLAIFQREPSAEETRLALGYVRANPSGTSLDAPPEPPAMKTAREKLREQRQAQRQALAGKLGAPDNRPVGSTIEHGGPVDAWTKLAHALFQTNEAMFVN</sequence>
<keyword evidence="1 4" id="KW-0349">Heme</keyword>
<evidence type="ECO:0000256" key="2">
    <source>
        <dbReference type="ARBA" id="ARBA00022723"/>
    </source>
</evidence>
<evidence type="ECO:0000256" key="4">
    <source>
        <dbReference type="PROSITE-ProRule" id="PRU00433"/>
    </source>
</evidence>
<protein>
    <submittedName>
        <fullName evidence="8">DUF1553 domain-containing protein</fullName>
    </submittedName>
</protein>
<feature type="domain" description="Cytochrome c" evidence="7">
    <location>
        <begin position="50"/>
        <end position="152"/>
    </location>
</feature>
<dbReference type="Pfam" id="PF07635">
    <property type="entry name" value="PSCyt1"/>
    <property type="match status" value="1"/>
</dbReference>
<evidence type="ECO:0000256" key="1">
    <source>
        <dbReference type="ARBA" id="ARBA00022617"/>
    </source>
</evidence>
<dbReference type="EMBL" id="SDHX01000002">
    <property type="protein sequence ID" value="RXK53881.1"/>
    <property type="molecule type" value="Genomic_DNA"/>
</dbReference>
<dbReference type="Pfam" id="PF07587">
    <property type="entry name" value="PSD1"/>
    <property type="match status" value="1"/>
</dbReference>
<evidence type="ECO:0000259" key="7">
    <source>
        <dbReference type="PROSITE" id="PS51007"/>
    </source>
</evidence>
<dbReference type="SUPFAM" id="SSF46626">
    <property type="entry name" value="Cytochrome c"/>
    <property type="match status" value="1"/>
</dbReference>
<proteinExistence type="predicted"/>
<feature type="compositionally biased region" description="Low complexity" evidence="5">
    <location>
        <begin position="818"/>
        <end position="829"/>
    </location>
</feature>
<dbReference type="Proteomes" id="UP000290218">
    <property type="component" value="Unassembled WGS sequence"/>
</dbReference>
<dbReference type="InterPro" id="IPR022655">
    <property type="entry name" value="DUF1553"/>
</dbReference>
<dbReference type="PANTHER" id="PTHR35889:SF3">
    <property type="entry name" value="F-BOX DOMAIN-CONTAINING PROTEIN"/>
    <property type="match status" value="1"/>
</dbReference>
<dbReference type="Gene3D" id="1.10.760.10">
    <property type="entry name" value="Cytochrome c-like domain"/>
    <property type="match status" value="1"/>
</dbReference>
<keyword evidence="9" id="KW-1185">Reference proteome</keyword>
<dbReference type="PROSITE" id="PS51007">
    <property type="entry name" value="CYTC"/>
    <property type="match status" value="1"/>
</dbReference>
<evidence type="ECO:0000313" key="9">
    <source>
        <dbReference type="Proteomes" id="UP000290218"/>
    </source>
</evidence>
<keyword evidence="3 4" id="KW-0408">Iron</keyword>
<evidence type="ECO:0000256" key="3">
    <source>
        <dbReference type="ARBA" id="ARBA00023004"/>
    </source>
</evidence>
<accession>A0A4Q1C612</accession>
<keyword evidence="6" id="KW-0732">Signal</keyword>
<comment type="caution">
    <text evidence="8">The sequence shown here is derived from an EMBL/GenBank/DDBJ whole genome shotgun (WGS) entry which is preliminary data.</text>
</comment>
<evidence type="ECO:0000256" key="6">
    <source>
        <dbReference type="SAM" id="SignalP"/>
    </source>
</evidence>
<feature type="region of interest" description="Disordered" evidence="5">
    <location>
        <begin position="813"/>
        <end position="835"/>
    </location>
</feature>
<evidence type="ECO:0000256" key="5">
    <source>
        <dbReference type="SAM" id="MobiDB-lite"/>
    </source>
</evidence>
<reference evidence="8 9" key="1">
    <citation type="submission" date="2019-01" db="EMBL/GenBank/DDBJ databases">
        <title>Lacunisphaera sp. strain TWA-58.</title>
        <authorList>
            <person name="Chen W.-M."/>
        </authorList>
    </citation>
    <scope>NUCLEOTIDE SEQUENCE [LARGE SCALE GENOMIC DNA]</scope>
    <source>
        <strain evidence="8 9">TWA-58</strain>
    </source>
</reference>
<dbReference type="GO" id="GO:0009055">
    <property type="term" value="F:electron transfer activity"/>
    <property type="evidence" value="ECO:0007669"/>
    <property type="project" value="InterPro"/>
</dbReference>
<feature type="signal peptide" evidence="6">
    <location>
        <begin position="1"/>
        <end position="46"/>
    </location>
</feature>
<dbReference type="InterPro" id="IPR011444">
    <property type="entry name" value="DUF1549"/>
</dbReference>
<dbReference type="PANTHER" id="PTHR35889">
    <property type="entry name" value="CYCLOINULO-OLIGOSACCHARIDE FRUCTANOTRANSFERASE-RELATED"/>
    <property type="match status" value="1"/>
</dbReference>
<dbReference type="Pfam" id="PF07583">
    <property type="entry name" value="PSCyt2"/>
    <property type="match status" value="1"/>
</dbReference>
<dbReference type="GO" id="GO:0020037">
    <property type="term" value="F:heme binding"/>
    <property type="evidence" value="ECO:0007669"/>
    <property type="project" value="InterPro"/>
</dbReference>
<dbReference type="InterPro" id="IPR009056">
    <property type="entry name" value="Cyt_c-like_dom"/>
</dbReference>
<keyword evidence="2 4" id="KW-0479">Metal-binding</keyword>
<gene>
    <name evidence="8" type="ORF">ESB00_15370</name>
</gene>
<dbReference type="AlphaFoldDB" id="A0A4Q1C612"/>
<dbReference type="OrthoDB" id="175933at2"/>
<feature type="chain" id="PRO_5020919092" evidence="6">
    <location>
        <begin position="47"/>
        <end position="865"/>
    </location>
</feature>
<name>A0A4Q1C612_9BACT</name>